<gene>
    <name evidence="2" type="ORF">ABOM_012088</name>
</gene>
<organism evidence="2 3">
    <name type="scientific">Aspergillus bombycis</name>
    <dbReference type="NCBI Taxonomy" id="109264"/>
    <lineage>
        <taxon>Eukaryota</taxon>
        <taxon>Fungi</taxon>
        <taxon>Dikarya</taxon>
        <taxon>Ascomycota</taxon>
        <taxon>Pezizomycotina</taxon>
        <taxon>Eurotiomycetes</taxon>
        <taxon>Eurotiomycetidae</taxon>
        <taxon>Eurotiales</taxon>
        <taxon>Aspergillaceae</taxon>
        <taxon>Aspergillus</taxon>
    </lineage>
</organism>
<dbReference type="AlphaFoldDB" id="A0A1F7ZJ93"/>
<feature type="transmembrane region" description="Helical" evidence="1">
    <location>
        <begin position="93"/>
        <end position="116"/>
    </location>
</feature>
<sequence>MDPLAIYAITAGGIFAILFLVRALSLFASCGHLFSLVVSQHLTLPFVIRRHRFLGPWTRAGVLLHLSYAAINVFLVSFRITSLTGAGRRAGELALVNLVFPLSTIHLAYLADLLGIKWQPAAKPHKATKWLMDLVNMASIPPENSYFVVQDAQDMRDRLPQTGNLQILSFMDVVQGVCVKPGTHFFLEPVTPTIARGGKYPTPVREARGQIVALGGHRDKELFGELRSITPAAMKQDGCVRVRTLR</sequence>
<dbReference type="OrthoDB" id="4494341at2759"/>
<dbReference type="Proteomes" id="UP000179179">
    <property type="component" value="Unassembled WGS sequence"/>
</dbReference>
<feature type="transmembrane region" description="Helical" evidence="1">
    <location>
        <begin position="6"/>
        <end position="39"/>
    </location>
</feature>
<keyword evidence="1" id="KW-1133">Transmembrane helix</keyword>
<evidence type="ECO:0000256" key="1">
    <source>
        <dbReference type="SAM" id="Phobius"/>
    </source>
</evidence>
<evidence type="ECO:0000313" key="2">
    <source>
        <dbReference type="EMBL" id="OGM39527.1"/>
    </source>
</evidence>
<accession>A0A1F7ZJ93</accession>
<dbReference type="GeneID" id="34455478"/>
<protein>
    <submittedName>
        <fullName evidence="2">Uncharacterized protein</fullName>
    </submittedName>
</protein>
<keyword evidence="1" id="KW-0812">Transmembrane</keyword>
<dbReference type="RefSeq" id="XP_022383244.1">
    <property type="nucleotide sequence ID" value="XM_022539216.1"/>
</dbReference>
<reference evidence="2 3" key="1">
    <citation type="journal article" date="2016" name="Genome Biol. Evol.">
        <title>Draft genome sequence of an aflatoxigenic Aspergillus species, A. bombycis.</title>
        <authorList>
            <person name="Moore G.G."/>
            <person name="Mack B.M."/>
            <person name="Beltz S.B."/>
            <person name="Gilbert M.K."/>
        </authorList>
    </citation>
    <scope>NUCLEOTIDE SEQUENCE [LARGE SCALE GENOMIC DNA]</scope>
    <source>
        <strain evidence="3">NRRL 26010</strain>
    </source>
</reference>
<feature type="transmembrane region" description="Helical" evidence="1">
    <location>
        <begin position="60"/>
        <end position="81"/>
    </location>
</feature>
<dbReference type="STRING" id="109264.A0A1F7ZJ93"/>
<dbReference type="EMBL" id="LYCR01000197">
    <property type="protein sequence ID" value="OGM39527.1"/>
    <property type="molecule type" value="Genomic_DNA"/>
</dbReference>
<evidence type="ECO:0000313" key="3">
    <source>
        <dbReference type="Proteomes" id="UP000179179"/>
    </source>
</evidence>
<proteinExistence type="predicted"/>
<keyword evidence="3" id="KW-1185">Reference proteome</keyword>
<keyword evidence="1" id="KW-0472">Membrane</keyword>
<comment type="caution">
    <text evidence="2">The sequence shown here is derived from an EMBL/GenBank/DDBJ whole genome shotgun (WGS) entry which is preliminary data.</text>
</comment>
<name>A0A1F7ZJ93_9EURO</name>